<feature type="domain" description="Peptidase MA-like" evidence="2">
    <location>
        <begin position="184"/>
        <end position="342"/>
    </location>
</feature>
<name>A0A4R3L1N7_9BACL</name>
<feature type="chain" id="PRO_5039521442" description="Peptidase MA-like domain-containing protein" evidence="1">
    <location>
        <begin position="22"/>
        <end position="380"/>
    </location>
</feature>
<keyword evidence="4" id="KW-1185">Reference proteome</keyword>
<dbReference type="InterPro" id="IPR027268">
    <property type="entry name" value="Peptidase_M4/M1_CTD_sf"/>
</dbReference>
<sequence>MNRRRLVMGLLGICLSFICLEMVTAHQIVEEVDPDGTAAIQTVVKQKEKAVNEKNLSSFMDVLHPDSRSYKQEQKRWFMDAIQYIDPHSYRLEVESIHAEKEGRWQVWVKQSYRKKGKSYHVKFPLCFEKTASGWKDRDLPFYQMSKGKVVVYYTSPNLEDQAHMALDICERASYALTNRFQWKPQQLIEVKLYHHPEVFRQSVKLSLPTWAGGWHEAGESIKLIGGQSTAKGLASGLVHELTHQMVSELTRDNASYWLQEGAAMYYEAHLLPGLYDEVGESRVKLFTVKQLESLDLEALDGKEAHRYYQTCYQLYSYLMEIYGEQKLKQVYQDLHGELTIDVDHKEKLQELNRRTRESFQKVLGKSMDQINDEWNKDRR</sequence>
<comment type="caution">
    <text evidence="3">The sequence shown here is derived from an EMBL/GenBank/DDBJ whole genome shotgun (WGS) entry which is preliminary data.</text>
</comment>
<dbReference type="RefSeq" id="WP_131926117.1">
    <property type="nucleotide sequence ID" value="NZ_SMAG01000008.1"/>
</dbReference>
<proteinExistence type="predicted"/>
<dbReference type="AlphaFoldDB" id="A0A4R3L1N7"/>
<dbReference type="Proteomes" id="UP000294937">
    <property type="component" value="Unassembled WGS sequence"/>
</dbReference>
<dbReference type="InterPro" id="IPR039568">
    <property type="entry name" value="Peptidase_MA-like_dom"/>
</dbReference>
<evidence type="ECO:0000259" key="2">
    <source>
        <dbReference type="Pfam" id="PF13485"/>
    </source>
</evidence>
<dbReference type="Gene3D" id="1.10.390.10">
    <property type="entry name" value="Neutral Protease Domain 2"/>
    <property type="match status" value="1"/>
</dbReference>
<evidence type="ECO:0000256" key="1">
    <source>
        <dbReference type="SAM" id="SignalP"/>
    </source>
</evidence>
<keyword evidence="1" id="KW-0732">Signal</keyword>
<reference evidence="3 4" key="1">
    <citation type="submission" date="2019-03" db="EMBL/GenBank/DDBJ databases">
        <title>Genomic Encyclopedia of Type Strains, Phase IV (KMG-IV): sequencing the most valuable type-strain genomes for metagenomic binning, comparative biology and taxonomic classification.</title>
        <authorList>
            <person name="Goeker M."/>
        </authorList>
    </citation>
    <scope>NUCLEOTIDE SEQUENCE [LARGE SCALE GENOMIC DNA]</scope>
    <source>
        <strain evidence="3 4">DSM 45707</strain>
    </source>
</reference>
<gene>
    <name evidence="3" type="ORF">EDD58_108151</name>
</gene>
<evidence type="ECO:0000313" key="3">
    <source>
        <dbReference type="EMBL" id="TCS93319.1"/>
    </source>
</evidence>
<evidence type="ECO:0000313" key="4">
    <source>
        <dbReference type="Proteomes" id="UP000294937"/>
    </source>
</evidence>
<dbReference type="EMBL" id="SMAG01000008">
    <property type="protein sequence ID" value="TCS93319.1"/>
    <property type="molecule type" value="Genomic_DNA"/>
</dbReference>
<protein>
    <recommendedName>
        <fullName evidence="2">Peptidase MA-like domain-containing protein</fullName>
    </recommendedName>
</protein>
<dbReference type="OrthoDB" id="57539at2"/>
<dbReference type="Pfam" id="PF13485">
    <property type="entry name" value="Peptidase_MA_2"/>
    <property type="match status" value="1"/>
</dbReference>
<organism evidence="3 4">
    <name type="scientific">Hazenella coriacea</name>
    <dbReference type="NCBI Taxonomy" id="1179467"/>
    <lineage>
        <taxon>Bacteria</taxon>
        <taxon>Bacillati</taxon>
        <taxon>Bacillota</taxon>
        <taxon>Bacilli</taxon>
        <taxon>Bacillales</taxon>
        <taxon>Thermoactinomycetaceae</taxon>
        <taxon>Hazenella</taxon>
    </lineage>
</organism>
<feature type="signal peptide" evidence="1">
    <location>
        <begin position="1"/>
        <end position="21"/>
    </location>
</feature>
<accession>A0A4R3L1N7</accession>